<feature type="transmembrane region" description="Helical" evidence="1">
    <location>
        <begin position="6"/>
        <end position="23"/>
    </location>
</feature>
<keyword evidence="1" id="KW-0472">Membrane</keyword>
<reference evidence="2 3" key="1">
    <citation type="submission" date="2018-04" db="EMBL/GenBank/DDBJ databases">
        <title>Genomic Encyclopedia of Type Strains, Phase IV (KMG-IV): sequencing the most valuable type-strain genomes for metagenomic binning, comparative biology and taxonomic classification.</title>
        <authorList>
            <person name="Goeker M."/>
        </authorList>
    </citation>
    <scope>NUCLEOTIDE SEQUENCE [LARGE SCALE GENOMIC DNA]</scope>
    <source>
        <strain evidence="2 3">DSM 26588</strain>
    </source>
</reference>
<proteinExistence type="predicted"/>
<evidence type="ECO:0000313" key="2">
    <source>
        <dbReference type="EMBL" id="PVY45352.1"/>
    </source>
</evidence>
<sequence length="84" mass="9538">MLLIQFILVLFVVAMGVLGTILLSNWKWFKRISRYVALYIWLTAVSFLMLGFMETVSGGAGYISVLGVVFLIWAVWSSFPLKDE</sequence>
<dbReference type="AlphaFoldDB" id="A0A2U1B9P1"/>
<accession>A0A2U1B9P1</accession>
<evidence type="ECO:0000313" key="3">
    <source>
        <dbReference type="Proteomes" id="UP000245778"/>
    </source>
</evidence>
<dbReference type="GeneID" id="93229602"/>
<feature type="transmembrane region" description="Helical" evidence="1">
    <location>
        <begin position="59"/>
        <end position="79"/>
    </location>
</feature>
<feature type="transmembrane region" description="Helical" evidence="1">
    <location>
        <begin position="35"/>
        <end position="53"/>
    </location>
</feature>
<keyword evidence="1" id="KW-1133">Transmembrane helix</keyword>
<dbReference type="RefSeq" id="WP_116722658.1">
    <property type="nucleotide sequence ID" value="NZ_CP011524.1"/>
</dbReference>
<comment type="caution">
    <text evidence="2">The sequence shown here is derived from an EMBL/GenBank/DDBJ whole genome shotgun (WGS) entry which is preliminary data.</text>
</comment>
<dbReference type="Proteomes" id="UP000245778">
    <property type="component" value="Unassembled WGS sequence"/>
</dbReference>
<name>A0A2U1B9P1_9FIRM</name>
<evidence type="ECO:0000256" key="1">
    <source>
        <dbReference type="SAM" id="Phobius"/>
    </source>
</evidence>
<gene>
    <name evidence="2" type="ORF">C7373_1277</name>
</gene>
<protein>
    <submittedName>
        <fullName evidence="2">Uncharacterized protein</fullName>
    </submittedName>
</protein>
<organism evidence="2 3">
    <name type="scientific">Intestinimonas butyriciproducens</name>
    <dbReference type="NCBI Taxonomy" id="1297617"/>
    <lineage>
        <taxon>Bacteria</taxon>
        <taxon>Bacillati</taxon>
        <taxon>Bacillota</taxon>
        <taxon>Clostridia</taxon>
        <taxon>Eubacteriales</taxon>
        <taxon>Intestinimonas</taxon>
    </lineage>
</organism>
<keyword evidence="1" id="KW-0812">Transmembrane</keyword>
<dbReference type="EMBL" id="QEKK01000027">
    <property type="protein sequence ID" value="PVY45352.1"/>
    <property type="molecule type" value="Genomic_DNA"/>
</dbReference>